<keyword evidence="5" id="KW-1185">Reference proteome</keyword>
<dbReference type="RefSeq" id="WP_094572263.1">
    <property type="nucleotide sequence ID" value="NZ_CP022743.1"/>
</dbReference>
<dbReference type="KEGG" id="muc:MuYL_4320"/>
<sequence length="231" mass="26472">MKNFFIVRLFTFITLILLGAAQVFSANNKNLSNQIPPAKPAPVQIRQAPPFKYHKPTKEDTILMRDKSLNGQYKYLLTKIYHYQEPFVSSLYKNLKDTINADRLKLQQAETKLAAQTKTTSNLQSSVSEKEQSLAQSNARVNSVNFLGMYINKSAYNLIMWGLVIILGATAAVVIFRSGAHSREARYRINLYNELDEEFKNYKAKANEKEKKLARELQTERNKVDELMGRS</sequence>
<proteinExistence type="predicted"/>
<evidence type="ECO:0000313" key="4">
    <source>
        <dbReference type="EMBL" id="ASU36205.1"/>
    </source>
</evidence>
<dbReference type="EMBL" id="CP022743">
    <property type="protein sequence ID" value="ASU36205.1"/>
    <property type="molecule type" value="Genomic_DNA"/>
</dbReference>
<dbReference type="Proteomes" id="UP000215002">
    <property type="component" value="Chromosome"/>
</dbReference>
<keyword evidence="2" id="KW-0472">Membrane</keyword>
<dbReference type="OrthoDB" id="981213at2"/>
<evidence type="ECO:0000256" key="3">
    <source>
        <dbReference type="SAM" id="SignalP"/>
    </source>
</evidence>
<feature type="region of interest" description="Disordered" evidence="1">
    <location>
        <begin position="212"/>
        <end position="231"/>
    </location>
</feature>
<keyword evidence="2" id="KW-1133">Transmembrane helix</keyword>
<keyword evidence="2" id="KW-0812">Transmembrane</keyword>
<evidence type="ECO:0000256" key="2">
    <source>
        <dbReference type="SAM" id="Phobius"/>
    </source>
</evidence>
<organism evidence="4 5">
    <name type="scientific">Mucilaginibacter xinganensis</name>
    <dbReference type="NCBI Taxonomy" id="1234841"/>
    <lineage>
        <taxon>Bacteria</taxon>
        <taxon>Pseudomonadati</taxon>
        <taxon>Bacteroidota</taxon>
        <taxon>Sphingobacteriia</taxon>
        <taxon>Sphingobacteriales</taxon>
        <taxon>Sphingobacteriaceae</taxon>
        <taxon>Mucilaginibacter</taxon>
    </lineage>
</organism>
<feature type="signal peptide" evidence="3">
    <location>
        <begin position="1"/>
        <end position="25"/>
    </location>
</feature>
<feature type="transmembrane region" description="Helical" evidence="2">
    <location>
        <begin position="158"/>
        <end position="176"/>
    </location>
</feature>
<gene>
    <name evidence="4" type="ORF">MuYL_4320</name>
</gene>
<name>A0A223P262_9SPHI</name>
<reference evidence="4 5" key="1">
    <citation type="submission" date="2017-08" db="EMBL/GenBank/DDBJ databases">
        <title>Complete genome sequence of Mucilaginibacter sp. strain BJC16-A31.</title>
        <authorList>
            <consortium name="Henan University of Science and Technology"/>
            <person name="You X."/>
        </authorList>
    </citation>
    <scope>NUCLEOTIDE SEQUENCE [LARGE SCALE GENOMIC DNA]</scope>
    <source>
        <strain evidence="4 5">BJC16-A31</strain>
    </source>
</reference>
<dbReference type="AlphaFoldDB" id="A0A223P262"/>
<accession>A0A223P262</accession>
<evidence type="ECO:0008006" key="6">
    <source>
        <dbReference type="Google" id="ProtNLM"/>
    </source>
</evidence>
<protein>
    <recommendedName>
        <fullName evidence="6">tRNA (Guanine-N1)-methyltransferase</fullName>
    </recommendedName>
</protein>
<feature type="chain" id="PRO_5012217429" description="tRNA (Guanine-N1)-methyltransferase" evidence="3">
    <location>
        <begin position="26"/>
        <end position="231"/>
    </location>
</feature>
<evidence type="ECO:0000313" key="5">
    <source>
        <dbReference type="Proteomes" id="UP000215002"/>
    </source>
</evidence>
<evidence type="ECO:0000256" key="1">
    <source>
        <dbReference type="SAM" id="MobiDB-lite"/>
    </source>
</evidence>
<keyword evidence="3" id="KW-0732">Signal</keyword>